<dbReference type="VEuPathDB" id="VectorBase:AQUA014433"/>
<protein>
    <submittedName>
        <fullName evidence="2">Uncharacterized protein</fullName>
    </submittedName>
</protein>
<keyword evidence="3" id="KW-1185">Reference proteome</keyword>
<organism evidence="2 3">
    <name type="scientific">Anopheles quadriannulatus</name>
    <name type="common">Mosquito</name>
    <dbReference type="NCBI Taxonomy" id="34691"/>
    <lineage>
        <taxon>Eukaryota</taxon>
        <taxon>Metazoa</taxon>
        <taxon>Ecdysozoa</taxon>
        <taxon>Arthropoda</taxon>
        <taxon>Hexapoda</taxon>
        <taxon>Insecta</taxon>
        <taxon>Pterygota</taxon>
        <taxon>Neoptera</taxon>
        <taxon>Endopterygota</taxon>
        <taxon>Diptera</taxon>
        <taxon>Nematocera</taxon>
        <taxon>Culicoidea</taxon>
        <taxon>Culicidae</taxon>
        <taxon>Anophelinae</taxon>
        <taxon>Anopheles</taxon>
    </lineage>
</organism>
<evidence type="ECO:0000313" key="2">
    <source>
        <dbReference type="EnsemblMetazoa" id="AQUA014433-PA"/>
    </source>
</evidence>
<reference evidence="2" key="1">
    <citation type="submission" date="2020-05" db="UniProtKB">
        <authorList>
            <consortium name="EnsemblMetazoa"/>
        </authorList>
    </citation>
    <scope>IDENTIFICATION</scope>
    <source>
        <strain evidence="2">SANGQUA</strain>
    </source>
</reference>
<name>A0A182XRF9_ANOQN</name>
<sequence length="43" mass="5058">MREETDIWTTLPVARLCVYGCVVLNYVFTRLLCIFVICFVFLP</sequence>
<dbReference type="EnsemblMetazoa" id="AQUA014433-RA">
    <property type="protein sequence ID" value="AQUA014433-PA"/>
    <property type="gene ID" value="AQUA014433"/>
</dbReference>
<proteinExistence type="predicted"/>
<keyword evidence="1" id="KW-0472">Membrane</keyword>
<evidence type="ECO:0000313" key="3">
    <source>
        <dbReference type="Proteomes" id="UP000076407"/>
    </source>
</evidence>
<dbReference type="AlphaFoldDB" id="A0A182XRF9"/>
<keyword evidence="1" id="KW-0812">Transmembrane</keyword>
<accession>A0A182XRF9</accession>
<dbReference type="Proteomes" id="UP000076407">
    <property type="component" value="Unassembled WGS sequence"/>
</dbReference>
<keyword evidence="1" id="KW-1133">Transmembrane helix</keyword>
<evidence type="ECO:0000256" key="1">
    <source>
        <dbReference type="SAM" id="Phobius"/>
    </source>
</evidence>
<feature type="transmembrane region" description="Helical" evidence="1">
    <location>
        <begin position="16"/>
        <end position="42"/>
    </location>
</feature>